<dbReference type="HOGENOM" id="CLU_712222_0_0_1"/>
<gene>
    <name evidence="3" type="ORF">CGI_10024183</name>
</gene>
<proteinExistence type="predicted"/>
<reference evidence="3" key="1">
    <citation type="journal article" date="2012" name="Nature">
        <title>The oyster genome reveals stress adaptation and complexity of shell formation.</title>
        <authorList>
            <person name="Zhang G."/>
            <person name="Fang X."/>
            <person name="Guo X."/>
            <person name="Li L."/>
            <person name="Luo R."/>
            <person name="Xu F."/>
            <person name="Yang P."/>
            <person name="Zhang L."/>
            <person name="Wang X."/>
            <person name="Qi H."/>
            <person name="Xiong Z."/>
            <person name="Que H."/>
            <person name="Xie Y."/>
            <person name="Holland P.W."/>
            <person name="Paps J."/>
            <person name="Zhu Y."/>
            <person name="Wu F."/>
            <person name="Chen Y."/>
            <person name="Wang J."/>
            <person name="Peng C."/>
            <person name="Meng J."/>
            <person name="Yang L."/>
            <person name="Liu J."/>
            <person name="Wen B."/>
            <person name="Zhang N."/>
            <person name="Huang Z."/>
            <person name="Zhu Q."/>
            <person name="Feng Y."/>
            <person name="Mount A."/>
            <person name="Hedgecock D."/>
            <person name="Xu Z."/>
            <person name="Liu Y."/>
            <person name="Domazet-Loso T."/>
            <person name="Du Y."/>
            <person name="Sun X."/>
            <person name="Zhang S."/>
            <person name="Liu B."/>
            <person name="Cheng P."/>
            <person name="Jiang X."/>
            <person name="Li J."/>
            <person name="Fan D."/>
            <person name="Wang W."/>
            <person name="Fu W."/>
            <person name="Wang T."/>
            <person name="Wang B."/>
            <person name="Zhang J."/>
            <person name="Peng Z."/>
            <person name="Li Y."/>
            <person name="Li N."/>
            <person name="Wang J."/>
            <person name="Chen M."/>
            <person name="He Y."/>
            <person name="Tan F."/>
            <person name="Song X."/>
            <person name="Zheng Q."/>
            <person name="Huang R."/>
            <person name="Yang H."/>
            <person name="Du X."/>
            <person name="Chen L."/>
            <person name="Yang M."/>
            <person name="Gaffney P.M."/>
            <person name="Wang S."/>
            <person name="Luo L."/>
            <person name="She Z."/>
            <person name="Ming Y."/>
            <person name="Huang W."/>
            <person name="Zhang S."/>
            <person name="Huang B."/>
            <person name="Zhang Y."/>
            <person name="Qu T."/>
            <person name="Ni P."/>
            <person name="Miao G."/>
            <person name="Wang J."/>
            <person name="Wang Q."/>
            <person name="Steinberg C.E."/>
            <person name="Wang H."/>
            <person name="Li N."/>
            <person name="Qian L."/>
            <person name="Zhang G."/>
            <person name="Li Y."/>
            <person name="Yang H."/>
            <person name="Liu X."/>
            <person name="Wang J."/>
            <person name="Yin Y."/>
            <person name="Wang J."/>
        </authorList>
    </citation>
    <scope>NUCLEOTIDE SEQUENCE [LARGE SCALE GENOMIC DNA]</scope>
    <source>
        <strain evidence="3">05x7-T-G4-1.051#20</strain>
    </source>
</reference>
<feature type="coiled-coil region" evidence="1">
    <location>
        <begin position="18"/>
        <end position="81"/>
    </location>
</feature>
<dbReference type="OrthoDB" id="6131790at2759"/>
<dbReference type="EMBL" id="JH817566">
    <property type="protein sequence ID" value="EKC36256.1"/>
    <property type="molecule type" value="Genomic_DNA"/>
</dbReference>
<evidence type="ECO:0000256" key="2">
    <source>
        <dbReference type="SAM" id="MobiDB-lite"/>
    </source>
</evidence>
<evidence type="ECO:0000313" key="3">
    <source>
        <dbReference type="EMBL" id="EKC36256.1"/>
    </source>
</evidence>
<name>K1RPC1_MAGGI</name>
<feature type="region of interest" description="Disordered" evidence="2">
    <location>
        <begin position="95"/>
        <end position="193"/>
    </location>
</feature>
<accession>K1RPC1</accession>
<evidence type="ECO:0000256" key="1">
    <source>
        <dbReference type="SAM" id="Coils"/>
    </source>
</evidence>
<dbReference type="KEGG" id="crg:105340346"/>
<keyword evidence="1" id="KW-0175">Coiled coil</keyword>
<organism evidence="3">
    <name type="scientific">Magallana gigas</name>
    <name type="common">Pacific oyster</name>
    <name type="synonym">Crassostrea gigas</name>
    <dbReference type="NCBI Taxonomy" id="29159"/>
    <lineage>
        <taxon>Eukaryota</taxon>
        <taxon>Metazoa</taxon>
        <taxon>Spiralia</taxon>
        <taxon>Lophotrochozoa</taxon>
        <taxon>Mollusca</taxon>
        <taxon>Bivalvia</taxon>
        <taxon>Autobranchia</taxon>
        <taxon>Pteriomorphia</taxon>
        <taxon>Ostreida</taxon>
        <taxon>Ostreoidea</taxon>
        <taxon>Ostreidae</taxon>
        <taxon>Magallana</taxon>
    </lineage>
</organism>
<dbReference type="AlphaFoldDB" id="K1RPC1"/>
<sequence>MPFRKQLKSSQPQAFGKNALLQKQYERLYNRLERERKSTQRRIQVTEEKCVHSIYSLLQEAETYEQDKRRKQEEEEEKRIKKEGKTPVFFYEIENEYEPKQPETKTVRGRPMTASVSTRIKSADRRDLSTRPSSAGPALSVDRRGSVSTASVVIRGSSADRSNRRSSNASSCDSIKKDSSLNSRPCSAKKDVNQGNNFKLWQLSPQRDNERKLSIKNRESSAKSVEENQDPVVLNSFARPKTADRFRRRTPDDELSEYWNRRVARIIRKWDLKDNEQYTKDIRVIRDIGPPPYKRLDSKTGEAELKTKSFIQKYSGQYRSLLRPETAPILETRAKRNEKISRQEMASINADTAKYKKNTRMLLLKSREIKMYVENLPGVDKTQIILDT</sequence>
<feature type="compositionally biased region" description="Basic and acidic residues" evidence="2">
    <location>
        <begin position="97"/>
        <end position="106"/>
    </location>
</feature>
<dbReference type="InParanoid" id="K1RPC1"/>
<protein>
    <submittedName>
        <fullName evidence="3">Uncharacterized protein</fullName>
    </submittedName>
</protein>
<feature type="compositionally biased region" description="Low complexity" evidence="2">
    <location>
        <begin position="157"/>
        <end position="173"/>
    </location>
</feature>